<feature type="compositionally biased region" description="Basic residues" evidence="3">
    <location>
        <begin position="15"/>
        <end position="25"/>
    </location>
</feature>
<dbReference type="Proteomes" id="UP000094112">
    <property type="component" value="Unassembled WGS sequence"/>
</dbReference>
<dbReference type="EMBL" id="KV454208">
    <property type="protein sequence ID" value="ODQ62299.1"/>
    <property type="molecule type" value="Genomic_DNA"/>
</dbReference>
<dbReference type="OrthoDB" id="346839at2759"/>
<dbReference type="InterPro" id="IPR000504">
    <property type="entry name" value="RRM_dom"/>
</dbReference>
<keyword evidence="6" id="KW-1185">Reference proteome</keyword>
<evidence type="ECO:0000256" key="3">
    <source>
        <dbReference type="SAM" id="MobiDB-lite"/>
    </source>
</evidence>
<name>A0A1E3PA56_WICAA</name>
<dbReference type="PROSITE" id="PS50102">
    <property type="entry name" value="RRM"/>
    <property type="match status" value="1"/>
</dbReference>
<dbReference type="InterPro" id="IPR051229">
    <property type="entry name" value="ALYREF_mRNA_export"/>
</dbReference>
<dbReference type="SUPFAM" id="SSF54928">
    <property type="entry name" value="RNA-binding domain, RBD"/>
    <property type="match status" value="1"/>
</dbReference>
<dbReference type="Gene3D" id="3.30.70.330">
    <property type="match status" value="1"/>
</dbReference>
<evidence type="ECO:0000313" key="5">
    <source>
        <dbReference type="EMBL" id="ODQ62299.1"/>
    </source>
</evidence>
<dbReference type="SMART" id="SM00360">
    <property type="entry name" value="RRM"/>
    <property type="match status" value="1"/>
</dbReference>
<feature type="compositionally biased region" description="Low complexity" evidence="3">
    <location>
        <begin position="166"/>
        <end position="184"/>
    </location>
</feature>
<organism evidence="5 6">
    <name type="scientific">Wickerhamomyces anomalus (strain ATCC 58044 / CBS 1984 / NCYC 433 / NRRL Y-366-8)</name>
    <name type="common">Yeast</name>
    <name type="synonym">Hansenula anomala</name>
    <dbReference type="NCBI Taxonomy" id="683960"/>
    <lineage>
        <taxon>Eukaryota</taxon>
        <taxon>Fungi</taxon>
        <taxon>Dikarya</taxon>
        <taxon>Ascomycota</taxon>
        <taxon>Saccharomycotina</taxon>
        <taxon>Saccharomycetes</taxon>
        <taxon>Phaffomycetales</taxon>
        <taxon>Wickerhamomycetaceae</taxon>
        <taxon>Wickerhamomyces</taxon>
    </lineage>
</organism>
<feature type="domain" description="RRM" evidence="4">
    <location>
        <begin position="64"/>
        <end position="144"/>
    </location>
</feature>
<proteinExistence type="predicted"/>
<accession>A0A1E3PA56</accession>
<dbReference type="Pfam" id="PF00076">
    <property type="entry name" value="RRM_1"/>
    <property type="match status" value="1"/>
</dbReference>
<evidence type="ECO:0000259" key="4">
    <source>
        <dbReference type="PROSITE" id="PS50102"/>
    </source>
</evidence>
<dbReference type="GeneID" id="30202615"/>
<reference evidence="5 6" key="1">
    <citation type="journal article" date="2016" name="Proc. Natl. Acad. Sci. U.S.A.">
        <title>Comparative genomics of biotechnologically important yeasts.</title>
        <authorList>
            <person name="Riley R."/>
            <person name="Haridas S."/>
            <person name="Wolfe K.H."/>
            <person name="Lopes M.R."/>
            <person name="Hittinger C.T."/>
            <person name="Goeker M."/>
            <person name="Salamov A.A."/>
            <person name="Wisecaver J.H."/>
            <person name="Long T.M."/>
            <person name="Calvey C.H."/>
            <person name="Aerts A.L."/>
            <person name="Barry K.W."/>
            <person name="Choi C."/>
            <person name="Clum A."/>
            <person name="Coughlan A.Y."/>
            <person name="Deshpande S."/>
            <person name="Douglass A.P."/>
            <person name="Hanson S.J."/>
            <person name="Klenk H.-P."/>
            <person name="LaButti K.M."/>
            <person name="Lapidus A."/>
            <person name="Lindquist E.A."/>
            <person name="Lipzen A.M."/>
            <person name="Meier-Kolthoff J.P."/>
            <person name="Ohm R.A."/>
            <person name="Otillar R.P."/>
            <person name="Pangilinan J.L."/>
            <person name="Peng Y."/>
            <person name="Rokas A."/>
            <person name="Rosa C.A."/>
            <person name="Scheuner C."/>
            <person name="Sibirny A.A."/>
            <person name="Slot J.C."/>
            <person name="Stielow J.B."/>
            <person name="Sun H."/>
            <person name="Kurtzman C.P."/>
            <person name="Blackwell M."/>
            <person name="Grigoriev I.V."/>
            <person name="Jeffries T.W."/>
        </authorList>
    </citation>
    <scope>NUCLEOTIDE SEQUENCE [LARGE SCALE GENOMIC DNA]</scope>
    <source>
        <strain evidence="6">ATCC 58044 / CBS 1984 / NCYC 433 / NRRL Y-366-8</strain>
    </source>
</reference>
<dbReference type="GO" id="GO:0006283">
    <property type="term" value="P:transcription-coupled nucleotide-excision repair"/>
    <property type="evidence" value="ECO:0007669"/>
    <property type="project" value="EnsemblFungi"/>
</dbReference>
<dbReference type="GO" id="GO:0071667">
    <property type="term" value="F:DNA/RNA hybrid binding"/>
    <property type="evidence" value="ECO:0007669"/>
    <property type="project" value="EnsemblFungi"/>
</dbReference>
<dbReference type="InterPro" id="IPR035979">
    <property type="entry name" value="RBD_domain_sf"/>
</dbReference>
<evidence type="ECO:0000313" key="6">
    <source>
        <dbReference type="Proteomes" id="UP000094112"/>
    </source>
</evidence>
<dbReference type="RefSeq" id="XP_019041506.1">
    <property type="nucleotide sequence ID" value="XM_019185369.1"/>
</dbReference>
<dbReference type="GO" id="GO:0003729">
    <property type="term" value="F:mRNA binding"/>
    <property type="evidence" value="ECO:0007669"/>
    <property type="project" value="TreeGrafter"/>
</dbReference>
<sequence>MSALDQSLDDILSSKPKKQFRKRTPVAKAKVGKTVGKPKVNLRKQLQTKGAAPKGSVLDASYANKVVVYHLPKDIKQDAIKDFFSSQVGGVVSVALSYNEKGQSKGIATVIFKSSANATKAVERYNGAPIDGGSSKLKLELIIDPTKKPLSSRILANAGAVPTQPKGSKANGKKQAAAAAPAKKQGNKQGGKPKTKRPAKKTIEQLDQEMSDYFEKKD</sequence>
<evidence type="ECO:0000256" key="1">
    <source>
        <dbReference type="ARBA" id="ARBA00022884"/>
    </source>
</evidence>
<dbReference type="GO" id="GO:1990119">
    <property type="term" value="F:RNA helicase inhibitor activity"/>
    <property type="evidence" value="ECO:0007669"/>
    <property type="project" value="EnsemblFungi"/>
</dbReference>
<evidence type="ECO:0000256" key="2">
    <source>
        <dbReference type="PROSITE-ProRule" id="PRU00176"/>
    </source>
</evidence>
<dbReference type="PANTHER" id="PTHR19965:SF35">
    <property type="entry name" value="RNA ANNEALING PROTEIN YRA1"/>
    <property type="match status" value="1"/>
</dbReference>
<keyword evidence="1 2" id="KW-0694">RNA-binding</keyword>
<dbReference type="InterPro" id="IPR012677">
    <property type="entry name" value="Nucleotide-bd_a/b_plait_sf"/>
</dbReference>
<feature type="region of interest" description="Disordered" evidence="3">
    <location>
        <begin position="159"/>
        <end position="218"/>
    </location>
</feature>
<dbReference type="PANTHER" id="PTHR19965">
    <property type="entry name" value="RNA AND EXPORT FACTOR BINDING PROTEIN"/>
    <property type="match status" value="1"/>
</dbReference>
<protein>
    <recommendedName>
        <fullName evidence="4">RRM domain-containing protein</fullName>
    </recommendedName>
</protein>
<dbReference type="GO" id="GO:0006406">
    <property type="term" value="P:mRNA export from nucleus"/>
    <property type="evidence" value="ECO:0007669"/>
    <property type="project" value="EnsemblFungi"/>
</dbReference>
<feature type="compositionally biased region" description="Basic residues" evidence="3">
    <location>
        <begin position="191"/>
        <end position="200"/>
    </location>
</feature>
<dbReference type="AlphaFoldDB" id="A0A1E3PA56"/>
<dbReference type="STRING" id="683960.A0A1E3PA56"/>
<dbReference type="GO" id="GO:0000346">
    <property type="term" value="C:transcription export complex"/>
    <property type="evidence" value="ECO:0007669"/>
    <property type="project" value="EnsemblFungi"/>
</dbReference>
<feature type="region of interest" description="Disordered" evidence="3">
    <location>
        <begin position="1"/>
        <end position="28"/>
    </location>
</feature>
<gene>
    <name evidence="5" type="ORF">WICANDRAFT_82367</name>
</gene>